<evidence type="ECO:0000313" key="2">
    <source>
        <dbReference type="Proteomes" id="UP000031643"/>
    </source>
</evidence>
<sequence length="106" mass="11557">MALTLPETAQLLDELAKSPKVPEEVRQALAPKNGPSAAETLRAAVQSRGLFRDAALRLLDMAQGRWSPSGICKICLVDEEGNRKCSTFCAGLRMEYADTILKENPL</sequence>
<accession>A0A0A8K014</accession>
<organism evidence="1 2">
    <name type="scientific">Methyloceanibacter caenitepidi</name>
    <dbReference type="NCBI Taxonomy" id="1384459"/>
    <lineage>
        <taxon>Bacteria</taxon>
        <taxon>Pseudomonadati</taxon>
        <taxon>Pseudomonadota</taxon>
        <taxon>Alphaproteobacteria</taxon>
        <taxon>Hyphomicrobiales</taxon>
        <taxon>Hyphomicrobiaceae</taxon>
        <taxon>Methyloceanibacter</taxon>
    </lineage>
</organism>
<gene>
    <name evidence="1" type="ORF">GL4_0628</name>
</gene>
<proteinExistence type="predicted"/>
<protein>
    <submittedName>
        <fullName evidence="1">Uncharacterized protein</fullName>
    </submittedName>
</protein>
<dbReference type="RefSeq" id="WP_045364426.1">
    <property type="nucleotide sequence ID" value="NZ_AP014648.1"/>
</dbReference>
<keyword evidence="2" id="KW-1185">Reference proteome</keyword>
<dbReference type="AlphaFoldDB" id="A0A0A8K014"/>
<reference evidence="1 2" key="1">
    <citation type="submission" date="2014-09" db="EMBL/GenBank/DDBJ databases">
        <title>Genome sequencing of Methyloceanibacter caenitepidi Gela4.</title>
        <authorList>
            <person name="Takeuchi M."/>
            <person name="Susumu S."/>
            <person name="Kamagata Y."/>
            <person name="Oshima K."/>
            <person name="Hattori M."/>
            <person name="Iwasaki W."/>
        </authorList>
    </citation>
    <scope>NUCLEOTIDE SEQUENCE [LARGE SCALE GENOMIC DNA]</scope>
    <source>
        <strain evidence="1 2">Gela4</strain>
    </source>
</reference>
<dbReference type="KEGG" id="mcg:GL4_0628"/>
<name>A0A0A8K014_9HYPH</name>
<evidence type="ECO:0000313" key="1">
    <source>
        <dbReference type="EMBL" id="BAQ16091.1"/>
    </source>
</evidence>
<dbReference type="STRING" id="1384459.GL4_0628"/>
<dbReference type="Proteomes" id="UP000031643">
    <property type="component" value="Chromosome"/>
</dbReference>
<dbReference type="HOGENOM" id="CLU_2220013_0_0_5"/>
<dbReference type="EMBL" id="AP014648">
    <property type="protein sequence ID" value="BAQ16091.1"/>
    <property type="molecule type" value="Genomic_DNA"/>
</dbReference>